<accession>A0A5B8YDQ5</accession>
<reference evidence="2 3" key="1">
    <citation type="submission" date="2019-06" db="EMBL/GenBank/DDBJ databases">
        <title>Persicimonas caeni gen. nov., sp. nov., a predatory bacterium isolated from solar saltern.</title>
        <authorList>
            <person name="Wang S."/>
        </authorList>
    </citation>
    <scope>NUCLEOTIDE SEQUENCE [LARGE SCALE GENOMIC DNA]</scope>
    <source>
        <strain evidence="2 3">YN101</strain>
    </source>
</reference>
<sequence>MLLSTCVDVCLGAVMLLSHRISRFLEGKVKPRNVYCFCMCLLLSVCGAACGESTSPEPEPAQAPPSEASDPPGESESAHAPSARQTRSQPLLGETTFDSSSAVCTSLEREYLEDWSFVAKTVVTSEAFEQCMYDRIVTQGDYIPCQEDPAHSTPQESYETALEAVRNVNDLELRCDALTNSGNASAYIGSYGNYTDDTMTFHSWLDGVVESIGELDTHADDWTMSDYDQYGNRTGCSDPSGECRWAPFPWPINQGSDIVVHEALHQQGYRHAEDSNDTTCTPTSSSGYSMYSNSMPYIVGSCINRVVTRSADHCSPMCEGRDADSLFDCRKRGRLNLVDTYTEPSGGYTCSPHFDPSRNGLGVLELDSNSELDLVDNMPHGERFGSWVNGMYDSVAVTGDIWPYPSDGREEFVVMSGWGIGVIGWDENNSFDDEAMAADGTTFTHWGDGSGEWTHQTGCNGIWHAGRFSSQTQYGSATLRDEIFIECSNTGIGILSVYSGQFRTRNYEPWGTAIGGPYGHWTIGSTNDFVGFGDFNGDGQTDILVQSGWGIGLLSRTGSNGALQTLDLRSYSSSFGSWSLGSDNEVLAVGDFNGNGRDEFIIRDGWGIGVIGIKSGDTRFSDYMMRSFGTTVSSSWTLRSTDTVAGAGRLKWGPSESIDKDSILLMGDDGLAVMNFNSSNMSPYIDSNQHVQNGNAIAGLGSQGHWSYDTADNWIPYRAFGDWDGDGFTEFRIKSDWGAAVVGRTSASDSLRVHSIHKYSCPGTSDYNACHGGLAGGWLVRRYDGIITQPMQSPWGHDFAVFRRY</sequence>
<evidence type="ECO:0000256" key="1">
    <source>
        <dbReference type="SAM" id="MobiDB-lite"/>
    </source>
</evidence>
<dbReference type="InterPro" id="IPR028994">
    <property type="entry name" value="Integrin_alpha_N"/>
</dbReference>
<protein>
    <submittedName>
        <fullName evidence="2">VCBS repeat-containing protein</fullName>
    </submittedName>
</protein>
<dbReference type="SUPFAM" id="SSF69318">
    <property type="entry name" value="Integrin alpha N-terminal domain"/>
    <property type="match status" value="1"/>
</dbReference>
<evidence type="ECO:0000313" key="2">
    <source>
        <dbReference type="EMBL" id="QDG53164.1"/>
    </source>
</evidence>
<feature type="region of interest" description="Disordered" evidence="1">
    <location>
        <begin position="54"/>
        <end position="92"/>
    </location>
</feature>
<dbReference type="AlphaFoldDB" id="A0A4Y6PXW1"/>
<dbReference type="OrthoDB" id="5477513at2"/>
<dbReference type="EMBL" id="CP041186">
    <property type="protein sequence ID" value="QDG53164.1"/>
    <property type="molecule type" value="Genomic_DNA"/>
</dbReference>
<accession>A0A4Y6PXW1</accession>
<dbReference type="Proteomes" id="UP000315995">
    <property type="component" value="Chromosome"/>
</dbReference>
<keyword evidence="3" id="KW-1185">Reference proteome</keyword>
<proteinExistence type="predicted"/>
<organism evidence="2 3">
    <name type="scientific">Persicimonas caeni</name>
    <dbReference type="NCBI Taxonomy" id="2292766"/>
    <lineage>
        <taxon>Bacteria</taxon>
        <taxon>Deltaproteobacteria</taxon>
        <taxon>Bradymonadales</taxon>
        <taxon>Bradymonadaceae</taxon>
        <taxon>Persicimonas</taxon>
    </lineage>
</organism>
<name>A0A4Y6PXW1_PERCE</name>
<gene>
    <name evidence="2" type="ORF">FIV42_21180</name>
</gene>
<evidence type="ECO:0000313" key="3">
    <source>
        <dbReference type="Proteomes" id="UP000315995"/>
    </source>
</evidence>